<dbReference type="SUPFAM" id="SSF56645">
    <property type="entry name" value="Acyl-CoA dehydrogenase NM domain-like"/>
    <property type="match status" value="1"/>
</dbReference>
<dbReference type="InterPro" id="IPR009100">
    <property type="entry name" value="AcylCoA_DH/oxidase_NM_dom_sf"/>
</dbReference>
<sequence>MDLRLTDEQEMLLKASTEFLAARYPRSRVRDPQARPDADYRRQAAELGWYGLLVGEDLGGGSLSGEPVVDCALLARALGAQLQPGPFLGTALAALALAADGSPEQHRGVLADLLAGRSAAAWAVVDAGGDPAPTAGVSARRAGEGGYTLHGAKTAVEGAGDSDLLLVTGTSEAGPTQFLVPRDAPGVSVQELEGLDITRRFAEVTFADVAVGPEALVGAAGGAGGLVDRMWDIACVLTVADMVGAMERDFAAALEYSGQRIAFGRPIGSFQAVKHLLADTSLLLEMSNALLFAAARAVGSGASDGARLTSMAKSFVSDSGVDLVHNCFQVFGGIGFTWEHDQHLYLRRVTTDAALFGDAVSHRERICVLAGL</sequence>
<dbReference type="InterPro" id="IPR006091">
    <property type="entry name" value="Acyl-CoA_Oxase/DH_mid-dom"/>
</dbReference>
<evidence type="ECO:0000259" key="9">
    <source>
        <dbReference type="Pfam" id="PF02771"/>
    </source>
</evidence>
<dbReference type="Gene3D" id="1.20.140.10">
    <property type="entry name" value="Butyryl-CoA Dehydrogenase, subunit A, domain 3"/>
    <property type="match status" value="1"/>
</dbReference>
<dbReference type="CDD" id="cd00567">
    <property type="entry name" value="ACAD"/>
    <property type="match status" value="1"/>
</dbReference>
<evidence type="ECO:0000256" key="5">
    <source>
        <dbReference type="ARBA" id="ARBA00023002"/>
    </source>
</evidence>
<dbReference type="Gene3D" id="2.40.110.10">
    <property type="entry name" value="Butyryl-CoA Dehydrogenase, subunit A, domain 2"/>
    <property type="match status" value="1"/>
</dbReference>
<comment type="similarity">
    <text evidence="2 6">Belongs to the acyl-CoA dehydrogenase family.</text>
</comment>
<evidence type="ECO:0000256" key="2">
    <source>
        <dbReference type="ARBA" id="ARBA00009347"/>
    </source>
</evidence>
<dbReference type="Gene3D" id="1.10.540.10">
    <property type="entry name" value="Acyl-CoA dehydrogenase/oxidase, N-terminal domain"/>
    <property type="match status" value="1"/>
</dbReference>
<comment type="caution">
    <text evidence="10">The sequence shown here is derived from an EMBL/GenBank/DDBJ whole genome shotgun (WGS) entry which is preliminary data.</text>
</comment>
<keyword evidence="3 6" id="KW-0285">Flavoprotein</keyword>
<organism evidence="10 11">
    <name type="scientific">Pseudonocardia ailaonensis</name>
    <dbReference type="NCBI Taxonomy" id="367279"/>
    <lineage>
        <taxon>Bacteria</taxon>
        <taxon>Bacillati</taxon>
        <taxon>Actinomycetota</taxon>
        <taxon>Actinomycetes</taxon>
        <taxon>Pseudonocardiales</taxon>
        <taxon>Pseudonocardiaceae</taxon>
        <taxon>Pseudonocardia</taxon>
    </lineage>
</organism>
<reference evidence="10 11" key="1">
    <citation type="journal article" date="2019" name="Int. J. Syst. Evol. Microbiol.">
        <title>The Global Catalogue of Microorganisms (GCM) 10K type strain sequencing project: providing services to taxonomists for standard genome sequencing and annotation.</title>
        <authorList>
            <consortium name="The Broad Institute Genomics Platform"/>
            <consortium name="The Broad Institute Genome Sequencing Center for Infectious Disease"/>
            <person name="Wu L."/>
            <person name="Ma J."/>
        </authorList>
    </citation>
    <scope>NUCLEOTIDE SEQUENCE [LARGE SCALE GENOMIC DNA]</scope>
    <source>
        <strain evidence="10 11">JCM 16009</strain>
    </source>
</reference>
<protein>
    <submittedName>
        <fullName evidence="10">Acyl-CoA dehydrogenase family protein</fullName>
    </submittedName>
</protein>
<evidence type="ECO:0000256" key="1">
    <source>
        <dbReference type="ARBA" id="ARBA00001974"/>
    </source>
</evidence>
<comment type="cofactor">
    <cofactor evidence="1 6">
        <name>FAD</name>
        <dbReference type="ChEBI" id="CHEBI:57692"/>
    </cofactor>
</comment>
<evidence type="ECO:0000256" key="4">
    <source>
        <dbReference type="ARBA" id="ARBA00022827"/>
    </source>
</evidence>
<dbReference type="InterPro" id="IPR036250">
    <property type="entry name" value="AcylCo_DH-like_C"/>
</dbReference>
<dbReference type="RefSeq" id="WP_344411569.1">
    <property type="nucleotide sequence ID" value="NZ_BAAAQK010000001.1"/>
</dbReference>
<keyword evidence="5 6" id="KW-0560">Oxidoreductase</keyword>
<dbReference type="Pfam" id="PF00441">
    <property type="entry name" value="Acyl-CoA_dh_1"/>
    <property type="match status" value="1"/>
</dbReference>
<evidence type="ECO:0000313" key="11">
    <source>
        <dbReference type="Proteomes" id="UP001500449"/>
    </source>
</evidence>
<dbReference type="InterPro" id="IPR037069">
    <property type="entry name" value="AcylCoA_DH/ox_N_sf"/>
</dbReference>
<dbReference type="SUPFAM" id="SSF47203">
    <property type="entry name" value="Acyl-CoA dehydrogenase C-terminal domain-like"/>
    <property type="match status" value="1"/>
</dbReference>
<name>A0ABN2ML07_9PSEU</name>
<evidence type="ECO:0000256" key="6">
    <source>
        <dbReference type="RuleBase" id="RU362125"/>
    </source>
</evidence>
<dbReference type="Pfam" id="PF02770">
    <property type="entry name" value="Acyl-CoA_dh_M"/>
    <property type="match status" value="1"/>
</dbReference>
<dbReference type="PANTHER" id="PTHR43884">
    <property type="entry name" value="ACYL-COA DEHYDROGENASE"/>
    <property type="match status" value="1"/>
</dbReference>
<feature type="domain" description="Acyl-CoA oxidase/dehydrogenase middle" evidence="8">
    <location>
        <begin position="128"/>
        <end position="209"/>
    </location>
</feature>
<gene>
    <name evidence="10" type="ORF">GCM10009836_01940</name>
</gene>
<dbReference type="InterPro" id="IPR013786">
    <property type="entry name" value="AcylCoA_DH/ox_N"/>
</dbReference>
<dbReference type="PANTHER" id="PTHR43884:SF20">
    <property type="entry name" value="ACYL-COA DEHYDROGENASE FADE28"/>
    <property type="match status" value="1"/>
</dbReference>
<evidence type="ECO:0000313" key="10">
    <source>
        <dbReference type="EMBL" id="GAA1827841.1"/>
    </source>
</evidence>
<accession>A0ABN2ML07</accession>
<proteinExistence type="inferred from homology"/>
<keyword evidence="11" id="KW-1185">Reference proteome</keyword>
<feature type="domain" description="Acyl-CoA dehydrogenase/oxidase N-terminal" evidence="9">
    <location>
        <begin position="6"/>
        <end position="116"/>
    </location>
</feature>
<evidence type="ECO:0000256" key="3">
    <source>
        <dbReference type="ARBA" id="ARBA00022630"/>
    </source>
</evidence>
<dbReference type="InterPro" id="IPR046373">
    <property type="entry name" value="Acyl-CoA_Oxase/DH_mid-dom_sf"/>
</dbReference>
<feature type="domain" description="Acyl-CoA dehydrogenase/oxidase C-terminal" evidence="7">
    <location>
        <begin position="237"/>
        <end position="366"/>
    </location>
</feature>
<dbReference type="Proteomes" id="UP001500449">
    <property type="component" value="Unassembled WGS sequence"/>
</dbReference>
<dbReference type="Pfam" id="PF02771">
    <property type="entry name" value="Acyl-CoA_dh_N"/>
    <property type="match status" value="1"/>
</dbReference>
<evidence type="ECO:0000259" key="8">
    <source>
        <dbReference type="Pfam" id="PF02770"/>
    </source>
</evidence>
<keyword evidence="4 6" id="KW-0274">FAD</keyword>
<dbReference type="InterPro" id="IPR009075">
    <property type="entry name" value="AcylCo_DH/oxidase_C"/>
</dbReference>
<evidence type="ECO:0000259" key="7">
    <source>
        <dbReference type="Pfam" id="PF00441"/>
    </source>
</evidence>
<dbReference type="EMBL" id="BAAAQK010000001">
    <property type="protein sequence ID" value="GAA1827841.1"/>
    <property type="molecule type" value="Genomic_DNA"/>
</dbReference>